<dbReference type="Pfam" id="PF21183">
    <property type="entry name" value="HAT1_C"/>
    <property type="match status" value="1"/>
</dbReference>
<keyword evidence="6" id="KW-0227">DNA damage</keyword>
<dbReference type="InterPro" id="IPR019467">
    <property type="entry name" value="Hat1_N"/>
</dbReference>
<reference evidence="15 16" key="1">
    <citation type="journal article" date="2024" name="Insects">
        <title>An Improved Chromosome-Level Genome Assembly of the Firefly Pyrocoelia pectoralis.</title>
        <authorList>
            <person name="Fu X."/>
            <person name="Meyer-Rochow V.B."/>
            <person name="Ballantyne L."/>
            <person name="Zhu X."/>
        </authorList>
    </citation>
    <scope>NUCLEOTIDE SEQUENCE [LARGE SCALE GENOMIC DNA]</scope>
    <source>
        <strain evidence="15">XCY_ONT2</strain>
    </source>
</reference>
<evidence type="ECO:0000256" key="3">
    <source>
        <dbReference type="ARBA" id="ARBA00013184"/>
    </source>
</evidence>
<keyword evidence="9" id="KW-0012">Acyltransferase</keyword>
<feature type="domain" description="Histone acetyl transferase HAT1 N-terminal" evidence="13">
    <location>
        <begin position="72"/>
        <end position="236"/>
    </location>
</feature>
<evidence type="ECO:0000259" key="14">
    <source>
        <dbReference type="Pfam" id="PF21183"/>
    </source>
</evidence>
<dbReference type="Gene3D" id="3.40.630.30">
    <property type="match status" value="1"/>
</dbReference>
<keyword evidence="5" id="KW-0808">Transferase</keyword>
<feature type="domain" description="N-acetyltransferase" evidence="12">
    <location>
        <begin position="270"/>
        <end position="313"/>
    </location>
</feature>
<evidence type="ECO:0000256" key="1">
    <source>
        <dbReference type="ARBA" id="ARBA00004123"/>
    </source>
</evidence>
<evidence type="ECO:0000256" key="5">
    <source>
        <dbReference type="ARBA" id="ARBA00022679"/>
    </source>
</evidence>
<dbReference type="AlphaFoldDB" id="A0AAN7VA29"/>
<evidence type="ECO:0000256" key="6">
    <source>
        <dbReference type="ARBA" id="ARBA00022763"/>
    </source>
</evidence>
<evidence type="ECO:0000313" key="16">
    <source>
        <dbReference type="Proteomes" id="UP001329430"/>
    </source>
</evidence>
<dbReference type="InterPro" id="IPR016181">
    <property type="entry name" value="Acyl_CoA_acyltransferase"/>
</dbReference>
<dbReference type="GO" id="GO:0005634">
    <property type="term" value="C:nucleus"/>
    <property type="evidence" value="ECO:0007669"/>
    <property type="project" value="UniProtKB-SubCell"/>
</dbReference>
<dbReference type="SUPFAM" id="SSF55729">
    <property type="entry name" value="Acyl-CoA N-acyltransferases (Nat)"/>
    <property type="match status" value="1"/>
</dbReference>
<evidence type="ECO:0000256" key="2">
    <source>
        <dbReference type="ARBA" id="ARBA00010543"/>
    </source>
</evidence>
<evidence type="ECO:0000256" key="11">
    <source>
        <dbReference type="SAM" id="MobiDB-lite"/>
    </source>
</evidence>
<dbReference type="Proteomes" id="UP001329430">
    <property type="component" value="Chromosome 9"/>
</dbReference>
<feature type="region of interest" description="Disordered" evidence="11">
    <location>
        <begin position="33"/>
        <end position="64"/>
    </location>
</feature>
<dbReference type="GO" id="GO:0000781">
    <property type="term" value="C:chromosome, telomeric region"/>
    <property type="evidence" value="ECO:0007669"/>
    <property type="project" value="GOC"/>
</dbReference>
<evidence type="ECO:0000313" key="15">
    <source>
        <dbReference type="EMBL" id="KAK5639619.1"/>
    </source>
</evidence>
<dbReference type="GO" id="GO:0006281">
    <property type="term" value="P:DNA repair"/>
    <property type="evidence" value="ECO:0007669"/>
    <property type="project" value="UniProtKB-KW"/>
</dbReference>
<name>A0AAN7VA29_9COLE</name>
<dbReference type="Gene3D" id="1.10.10.390">
    <property type="match status" value="1"/>
</dbReference>
<evidence type="ECO:0000256" key="9">
    <source>
        <dbReference type="ARBA" id="ARBA00023315"/>
    </source>
</evidence>
<dbReference type="EC" id="2.3.1.48" evidence="3"/>
<dbReference type="InterPro" id="IPR000182">
    <property type="entry name" value="GNAT_dom"/>
</dbReference>
<evidence type="ECO:0000256" key="4">
    <source>
        <dbReference type="ARBA" id="ARBA00021268"/>
    </source>
</evidence>
<evidence type="ECO:0000256" key="7">
    <source>
        <dbReference type="ARBA" id="ARBA00023204"/>
    </source>
</evidence>
<dbReference type="Pfam" id="PF10394">
    <property type="entry name" value="Hat1_N"/>
    <property type="match status" value="1"/>
</dbReference>
<dbReference type="InterPro" id="IPR037113">
    <property type="entry name" value="Hat1_N_sf"/>
</dbReference>
<accession>A0AAN7VA29</accession>
<feature type="domain" description="Histone acetyltransferase type B catalytic subunit C-terminal" evidence="14">
    <location>
        <begin position="338"/>
        <end position="389"/>
    </location>
</feature>
<organism evidence="15 16">
    <name type="scientific">Pyrocoelia pectoralis</name>
    <dbReference type="NCBI Taxonomy" id="417401"/>
    <lineage>
        <taxon>Eukaryota</taxon>
        <taxon>Metazoa</taxon>
        <taxon>Ecdysozoa</taxon>
        <taxon>Arthropoda</taxon>
        <taxon>Hexapoda</taxon>
        <taxon>Insecta</taxon>
        <taxon>Pterygota</taxon>
        <taxon>Neoptera</taxon>
        <taxon>Endopterygota</taxon>
        <taxon>Coleoptera</taxon>
        <taxon>Polyphaga</taxon>
        <taxon>Elateriformia</taxon>
        <taxon>Elateroidea</taxon>
        <taxon>Lampyridae</taxon>
        <taxon>Lampyrinae</taxon>
        <taxon>Pyrocoelia</taxon>
    </lineage>
</organism>
<dbReference type="GO" id="GO:0042393">
    <property type="term" value="F:histone binding"/>
    <property type="evidence" value="ECO:0007669"/>
    <property type="project" value="InterPro"/>
</dbReference>
<gene>
    <name evidence="15" type="ORF">RI129_012111</name>
</gene>
<comment type="similarity">
    <text evidence="2">Belongs to the HAT1 family.</text>
</comment>
<dbReference type="CDD" id="cd04301">
    <property type="entry name" value="NAT_SF"/>
    <property type="match status" value="1"/>
</dbReference>
<protein>
    <recommendedName>
        <fullName evidence="4">Histone acetyltransferase type B catalytic subunit</fullName>
        <ecNumber evidence="3">2.3.1.48</ecNumber>
    </recommendedName>
</protein>
<evidence type="ECO:0000256" key="10">
    <source>
        <dbReference type="ARBA" id="ARBA00048017"/>
    </source>
</evidence>
<sequence length="467" mass="54728">MPLTGQSSFISQYHCPFLVRNLIERSQYKQMAEPQIPPIPRPKTPILTGVPDIVEEDDDDEDPDVAPRRLYFANSMQVININMVFTSNDLIPEYPQRSFRPAMVHQIFGEDGIIYGYRNLNIDIYFLANSAKCFVDLQYTEVTTADMPNHSAPDDILKKLSPWLPEKYCLDKKQFISKVLKENHRKTFGTFIDCVQLYNEKEKTLHNYTYTLCTGNDPQFRKFHSRFQCMIVWYIDGASQIDVEDPNWMFIYVYETRKRSRYCDTSGIYPVGFATIYKFFHYPDKVRARISQFFIIPPCQGVGIGTHLLKNAYLAIRNLHNVVDITVEEPCPAFTRMRDFLDCQLVMQLEPFKESVIHNGYTNAMFVEANKQYKINKRQTRRSYEILRFAYIRCDKGDVNYSQLYDEISDRLKIPLTRELRTPRKVKACDKTVDNSIETLLYVEANIKKYMMDITDAAFSFNSKLLQ</sequence>
<dbReference type="InterPro" id="IPR048776">
    <property type="entry name" value="HAT1_C"/>
</dbReference>
<comment type="caution">
    <text evidence="15">The sequence shown here is derived from an EMBL/GenBank/DDBJ whole genome shotgun (WGS) entry which is preliminary data.</text>
</comment>
<evidence type="ECO:0000259" key="13">
    <source>
        <dbReference type="Pfam" id="PF10394"/>
    </source>
</evidence>
<keyword evidence="7" id="KW-0234">DNA repair</keyword>
<evidence type="ECO:0000259" key="12">
    <source>
        <dbReference type="Pfam" id="PF00583"/>
    </source>
</evidence>
<evidence type="ECO:0000256" key="8">
    <source>
        <dbReference type="ARBA" id="ARBA00023242"/>
    </source>
</evidence>
<comment type="subcellular location">
    <subcellularLocation>
        <location evidence="1">Nucleus</location>
    </subcellularLocation>
</comment>
<dbReference type="PANTHER" id="PTHR12046">
    <property type="entry name" value="HISTONE ACETYLTRANSFERASE TYPE B CATALYTIC SUBUNIT"/>
    <property type="match status" value="1"/>
</dbReference>
<dbReference type="EMBL" id="JAVRBK010000009">
    <property type="protein sequence ID" value="KAK5639619.1"/>
    <property type="molecule type" value="Genomic_DNA"/>
</dbReference>
<dbReference type="GO" id="GO:0031509">
    <property type="term" value="P:subtelomeric heterochromatin formation"/>
    <property type="evidence" value="ECO:0007669"/>
    <property type="project" value="InterPro"/>
</dbReference>
<proteinExistence type="inferred from homology"/>
<keyword evidence="16" id="KW-1185">Reference proteome</keyword>
<dbReference type="GO" id="GO:0004402">
    <property type="term" value="F:histone acetyltransferase activity"/>
    <property type="evidence" value="ECO:0007669"/>
    <property type="project" value="InterPro"/>
</dbReference>
<dbReference type="InterPro" id="IPR013523">
    <property type="entry name" value="Hist_AcTrfase_HAT1_C"/>
</dbReference>
<keyword evidence="8" id="KW-0539">Nucleus</keyword>
<comment type="catalytic activity">
    <reaction evidence="10">
        <text>L-lysyl-[protein] + acetyl-CoA = N(6)-acetyl-L-lysyl-[protein] + CoA + H(+)</text>
        <dbReference type="Rhea" id="RHEA:45948"/>
        <dbReference type="Rhea" id="RHEA-COMP:9752"/>
        <dbReference type="Rhea" id="RHEA-COMP:10731"/>
        <dbReference type="ChEBI" id="CHEBI:15378"/>
        <dbReference type="ChEBI" id="CHEBI:29969"/>
        <dbReference type="ChEBI" id="CHEBI:57287"/>
        <dbReference type="ChEBI" id="CHEBI:57288"/>
        <dbReference type="ChEBI" id="CHEBI:61930"/>
        <dbReference type="EC" id="2.3.1.48"/>
    </reaction>
</comment>
<dbReference type="Pfam" id="PF00583">
    <property type="entry name" value="Acetyltransf_1"/>
    <property type="match status" value="1"/>
</dbReference>
<feature type="compositionally biased region" description="Acidic residues" evidence="11">
    <location>
        <begin position="53"/>
        <end position="64"/>
    </location>
</feature>
<dbReference type="Gene3D" id="3.90.360.10">
    <property type="entry name" value="Histone acetyl transferase 1 (HAT1), N-terminal domain"/>
    <property type="match status" value="1"/>
</dbReference>
<dbReference type="InterPro" id="IPR017380">
    <property type="entry name" value="Hist_AcTrfase_B-typ_cat-su"/>
</dbReference>